<dbReference type="OrthoDB" id="1650885at2"/>
<protein>
    <submittedName>
        <fullName evidence="4">DNA-binding protein</fullName>
    </submittedName>
</protein>
<dbReference type="Gene3D" id="3.30.70.2330">
    <property type="match status" value="1"/>
</dbReference>
<name>A0A1D7XKY2_9CLOT</name>
<dbReference type="Pfam" id="PF08797">
    <property type="entry name" value="HIRAN"/>
    <property type="match status" value="1"/>
</dbReference>
<dbReference type="EMBL" id="CP017253">
    <property type="protein sequence ID" value="AOR23998.1"/>
    <property type="molecule type" value="Genomic_DNA"/>
</dbReference>
<dbReference type="RefSeq" id="WP_069680137.1">
    <property type="nucleotide sequence ID" value="NZ_CP017253.2"/>
</dbReference>
<dbReference type="SMART" id="SM00910">
    <property type="entry name" value="HIRAN"/>
    <property type="match status" value="1"/>
</dbReference>
<dbReference type="InterPro" id="IPR014905">
    <property type="entry name" value="HIRAN"/>
</dbReference>
<dbReference type="AlphaFoldDB" id="A0A1D7XKY2"/>
<evidence type="ECO:0000313" key="4">
    <source>
        <dbReference type="EMBL" id="AOR23998.1"/>
    </source>
</evidence>
<gene>
    <name evidence="4" type="ORF">BGI42_09770</name>
</gene>
<organism evidence="4 5">
    <name type="scientific">Clostridium taeniosporum</name>
    <dbReference type="NCBI Taxonomy" id="394958"/>
    <lineage>
        <taxon>Bacteria</taxon>
        <taxon>Bacillati</taxon>
        <taxon>Bacillota</taxon>
        <taxon>Clostridia</taxon>
        <taxon>Eubacteriales</taxon>
        <taxon>Clostridiaceae</taxon>
        <taxon>Clostridium</taxon>
    </lineage>
</organism>
<proteinExistence type="predicted"/>
<evidence type="ECO:0000313" key="5">
    <source>
        <dbReference type="Proteomes" id="UP000094652"/>
    </source>
</evidence>
<keyword evidence="2" id="KW-0378">Hydrolase</keyword>
<dbReference type="Proteomes" id="UP000094652">
    <property type="component" value="Chromosome"/>
</dbReference>
<keyword evidence="1" id="KW-0479">Metal-binding</keyword>
<evidence type="ECO:0000256" key="1">
    <source>
        <dbReference type="ARBA" id="ARBA00022723"/>
    </source>
</evidence>
<dbReference type="KEGG" id="ctae:BGI42_09770"/>
<dbReference type="GO" id="GO:0008270">
    <property type="term" value="F:zinc ion binding"/>
    <property type="evidence" value="ECO:0007669"/>
    <property type="project" value="InterPro"/>
</dbReference>
<dbReference type="GO" id="GO:0016818">
    <property type="term" value="F:hydrolase activity, acting on acid anhydrides, in phosphorus-containing anhydrides"/>
    <property type="evidence" value="ECO:0007669"/>
    <property type="project" value="InterPro"/>
</dbReference>
<feature type="domain" description="HIRAN" evidence="3">
    <location>
        <begin position="536"/>
        <end position="635"/>
    </location>
</feature>
<keyword evidence="5" id="KW-1185">Reference proteome</keyword>
<accession>A0A1D7XKY2</accession>
<sequence length="655" mass="77096">MFDFNICKNKEKNIYEDLKGFYHDKPGVTFSYQDFEITGLREFKVLYNKIKPLKKNQRVKLGNELIDLLIDYIREPKKEVFENIKGYMALNPVSDYYEEFIKSFKALIESFKQFKDDLTLFLKKLIFEGNSHDEIKLGLMMSCTIKINNIEEVLRVLSISNEYIFYVIKVYETMNNCNERVFYLAQNSRGYGKAICVHELQPVSNEIIEWLILYGLEDNFGYLESLEYSMLSVNLLKYLKSGRINESNIRLLSKSFSVLFSEYAVNDIENGINVCFEYFKLVNMYGKDIYSLYGVISGIYSIDTFIFQEYGFDSIDKITSIVPQYDKLCDLAGEIYIKSIWGKVILKEIGNIDLDIEVLVEAMEKTNFEISNDEFIGLLERDYTNPALYRYGLEKGNKELKKSIYDAAYNRLPMKDICNREKETIDLDDLIIKPMYHLCFYFLVKGIEYDELPKEYKRINFDALNASLVETYKLATNNLIKIKDEFSKEDKKFIEEKLTEESLKNSLLSLIDSGSNKKREYMEINIQKIIPHVKDIYLMSTYIDDIRYRDLSVIKNINLEEEMLYLFRDNGNPYDENAIKIVTKQGYVLGYIPRRYNLIIKNMIDNGKYFYALISKVSGDFEKIDIMIYLSYKDVIDEITNTMSLLYNKKGKYLQ</sequence>
<keyword evidence="4" id="KW-0238">DNA-binding</keyword>
<reference evidence="5" key="1">
    <citation type="submission" date="2016-09" db="EMBL/GenBank/DDBJ databases">
        <title>Genomics of Clostridium taeniosporum, an organism which forms endospores with ribbon-like appendages.</title>
        <authorList>
            <person name="Walker J.R."/>
        </authorList>
    </citation>
    <scope>NUCLEOTIDE SEQUENCE [LARGE SCALE GENOMIC DNA]</scope>
    <source>
        <strain evidence="5">1/k</strain>
    </source>
</reference>
<evidence type="ECO:0000259" key="3">
    <source>
        <dbReference type="SMART" id="SM00910"/>
    </source>
</evidence>
<dbReference type="GO" id="GO:0003677">
    <property type="term" value="F:DNA binding"/>
    <property type="evidence" value="ECO:0007669"/>
    <property type="project" value="UniProtKB-KW"/>
</dbReference>
<dbReference type="STRING" id="394958.BGI42_09770"/>
<evidence type="ECO:0000256" key="2">
    <source>
        <dbReference type="ARBA" id="ARBA00022801"/>
    </source>
</evidence>